<keyword evidence="2" id="KW-1185">Reference proteome</keyword>
<gene>
    <name evidence="3" type="primary">LOC101845338</name>
</gene>
<accession>A0ABM1VVH2</accession>
<evidence type="ECO:0000313" key="2">
    <source>
        <dbReference type="Proteomes" id="UP000694888"/>
    </source>
</evidence>
<protein>
    <submittedName>
        <fullName evidence="3">Uncharacterized protein LOC101845338</fullName>
    </submittedName>
</protein>
<proteinExistence type="predicted"/>
<dbReference type="InterPro" id="IPR029063">
    <property type="entry name" value="SAM-dependent_MTases_sf"/>
</dbReference>
<dbReference type="SUPFAM" id="SSF53335">
    <property type="entry name" value="S-adenosyl-L-methionine-dependent methyltransferases"/>
    <property type="match status" value="1"/>
</dbReference>
<feature type="region of interest" description="Disordered" evidence="1">
    <location>
        <begin position="34"/>
        <end position="59"/>
    </location>
</feature>
<sequence length="213" mass="23028">MFTAAIRAALTSGGSTSKGEKLLQLCRRVLSSSSLTSRESQPEELEDHKWESPGIKQDVLNEDNPDPRDFLSYFVTHGEGFKTSLNAYNSSRVADQYDKSLLAVSYSGHQICADIVAGVTSQHPDRSQVKVIDVCAGTGVIGKALHQRGFRDLTAHDGAQAMVDFCQSTGAYNQFLCCALNDLGSLPFADSEFVSLLFSVPKPRTLSVSSAES</sequence>
<dbReference type="Proteomes" id="UP000694888">
    <property type="component" value="Unplaced"/>
</dbReference>
<evidence type="ECO:0000256" key="1">
    <source>
        <dbReference type="SAM" id="MobiDB-lite"/>
    </source>
</evidence>
<dbReference type="Gene3D" id="3.40.50.150">
    <property type="entry name" value="Vaccinia Virus protein VP39"/>
    <property type="match status" value="1"/>
</dbReference>
<name>A0ABM1VVH2_APLCA</name>
<dbReference type="GeneID" id="101845338"/>
<dbReference type="RefSeq" id="XP_035826414.1">
    <property type="nucleotide sequence ID" value="XM_035970521.1"/>
</dbReference>
<reference evidence="3" key="1">
    <citation type="submission" date="2025-08" db="UniProtKB">
        <authorList>
            <consortium name="RefSeq"/>
        </authorList>
    </citation>
    <scope>IDENTIFICATION</scope>
</reference>
<organism evidence="2 3">
    <name type="scientific">Aplysia californica</name>
    <name type="common">California sea hare</name>
    <dbReference type="NCBI Taxonomy" id="6500"/>
    <lineage>
        <taxon>Eukaryota</taxon>
        <taxon>Metazoa</taxon>
        <taxon>Spiralia</taxon>
        <taxon>Lophotrochozoa</taxon>
        <taxon>Mollusca</taxon>
        <taxon>Gastropoda</taxon>
        <taxon>Heterobranchia</taxon>
        <taxon>Euthyneura</taxon>
        <taxon>Tectipleura</taxon>
        <taxon>Aplysiida</taxon>
        <taxon>Aplysioidea</taxon>
        <taxon>Aplysiidae</taxon>
        <taxon>Aplysia</taxon>
    </lineage>
</organism>
<evidence type="ECO:0000313" key="3">
    <source>
        <dbReference type="RefSeq" id="XP_035826414.1"/>
    </source>
</evidence>